<evidence type="ECO:0000256" key="1">
    <source>
        <dbReference type="SAM" id="MobiDB-lite"/>
    </source>
</evidence>
<sequence length="523" mass="56985">MTAKAAKRRGGAEAESPKKVAVATAPEREAHHATLREAQCTDCAVGLLRQYVSASLRRQGKADPGNRRFHLKGDEALEFSRTTPLALQLVGLRRERGVAPGFEDLLLVLYDPALLVEAERPLLDAEGLREANLEDTQAYVDAVLEDRVHAPPRDWPFPGVNVSCPKCKHWRVAMFPLTTETGHSPEEAARGTKSLHLSAIAPGLYNAHFRVAQHEERAESSPAPGRSDDAPPEKKSQSNRVALHEEDAASPVLRLSEDAIPVRRRHLIAELLKSAQAAHDRETDEVIRAGFLEKDTATRKSQAGPVLNDADVSVTEPQARTDAARVAEHRKGQAVSVFEAFKARLEAQERCLRLEDANGTETQDFTAQGNALAHLEVVEDETAPMKSGLWCVFKTPPSSPPRTLRLTAESVLVTLGTTSGAGFHPPGVGGSGVESRQVFRSPEDFKTFLRMAVLSKRALCPARQSTCTGSRGCSTRIQDLEPCDFGACGFRFDYVLAETTRANMEALVSRLGGPDWDTLFASS</sequence>
<dbReference type="OrthoDB" id="653560at2"/>
<evidence type="ECO:0000313" key="2">
    <source>
        <dbReference type="EMBL" id="TQF15863.1"/>
    </source>
</evidence>
<accession>A0A540X3Q5</accession>
<name>A0A540X3Q5_9BACT</name>
<reference evidence="2 3" key="1">
    <citation type="submission" date="2019-06" db="EMBL/GenBank/DDBJ databases">
        <authorList>
            <person name="Livingstone P."/>
            <person name="Whitworth D."/>
        </authorList>
    </citation>
    <scope>NUCLEOTIDE SEQUENCE [LARGE SCALE GENOMIC DNA]</scope>
    <source>
        <strain evidence="2 3">AM401</strain>
    </source>
</reference>
<dbReference type="AlphaFoldDB" id="A0A540X3Q5"/>
<dbReference type="EMBL" id="VIFM01000034">
    <property type="protein sequence ID" value="TQF15863.1"/>
    <property type="molecule type" value="Genomic_DNA"/>
</dbReference>
<dbReference type="Proteomes" id="UP000315369">
    <property type="component" value="Unassembled WGS sequence"/>
</dbReference>
<feature type="region of interest" description="Disordered" evidence="1">
    <location>
        <begin position="213"/>
        <end position="247"/>
    </location>
</feature>
<organism evidence="2 3">
    <name type="scientific">Myxococcus llanfairpwllgwyngyllgogerychwyrndrobwllllantysiliogogogochensis</name>
    <dbReference type="NCBI Taxonomy" id="2590453"/>
    <lineage>
        <taxon>Bacteria</taxon>
        <taxon>Pseudomonadati</taxon>
        <taxon>Myxococcota</taxon>
        <taxon>Myxococcia</taxon>
        <taxon>Myxococcales</taxon>
        <taxon>Cystobacterineae</taxon>
        <taxon>Myxococcaceae</taxon>
        <taxon>Myxococcus</taxon>
    </lineage>
</organism>
<proteinExistence type="predicted"/>
<protein>
    <submittedName>
        <fullName evidence="2">Uncharacterized protein</fullName>
    </submittedName>
</protein>
<feature type="region of interest" description="Disordered" evidence="1">
    <location>
        <begin position="1"/>
        <end position="26"/>
    </location>
</feature>
<feature type="compositionally biased region" description="Basic and acidic residues" evidence="1">
    <location>
        <begin position="226"/>
        <end position="247"/>
    </location>
</feature>
<comment type="caution">
    <text evidence="2">The sequence shown here is derived from an EMBL/GenBank/DDBJ whole genome shotgun (WGS) entry which is preliminary data.</text>
</comment>
<keyword evidence="3" id="KW-1185">Reference proteome</keyword>
<dbReference type="RefSeq" id="WP_141642485.1">
    <property type="nucleotide sequence ID" value="NZ_VIFM01000034.1"/>
</dbReference>
<gene>
    <name evidence="2" type="ORF">FJV41_11475</name>
</gene>
<evidence type="ECO:0000313" key="3">
    <source>
        <dbReference type="Proteomes" id="UP000315369"/>
    </source>
</evidence>